<proteinExistence type="predicted"/>
<evidence type="ECO:0000313" key="2">
    <source>
        <dbReference type="Proteomes" id="UP000016648"/>
    </source>
</evidence>
<dbReference type="AlphaFoldDB" id="U2P3I0"/>
<organism evidence="1 2">
    <name type="scientific">Segatella baroniae F0067</name>
    <dbReference type="NCBI Taxonomy" id="1115809"/>
    <lineage>
        <taxon>Bacteria</taxon>
        <taxon>Pseudomonadati</taxon>
        <taxon>Bacteroidota</taxon>
        <taxon>Bacteroidia</taxon>
        <taxon>Bacteroidales</taxon>
        <taxon>Prevotellaceae</taxon>
        <taxon>Segatella</taxon>
    </lineage>
</organism>
<name>U2P3I0_9BACT</name>
<protein>
    <submittedName>
        <fullName evidence="1">Uncharacterized protein</fullName>
    </submittedName>
</protein>
<dbReference type="EMBL" id="AWEY01000033">
    <property type="protein sequence ID" value="ERK38741.1"/>
    <property type="molecule type" value="Genomic_DNA"/>
</dbReference>
<evidence type="ECO:0000313" key="1">
    <source>
        <dbReference type="EMBL" id="ERK38741.1"/>
    </source>
</evidence>
<gene>
    <name evidence="1" type="ORF">HMPREF9135_1508</name>
</gene>
<keyword evidence="2" id="KW-1185">Reference proteome</keyword>
<dbReference type="Proteomes" id="UP000016648">
    <property type="component" value="Unassembled WGS sequence"/>
</dbReference>
<comment type="caution">
    <text evidence="1">The sequence shown here is derived from an EMBL/GenBank/DDBJ whole genome shotgun (WGS) entry which is preliminary data.</text>
</comment>
<accession>U2P3I0</accession>
<dbReference type="PATRIC" id="fig|1115809.3.peg.1852"/>
<sequence length="120" mass="13929">MEQAIDLDGIQTRIAQRNHKNKIASMDMLVCLAKKKYLLCDAKFNCSNVSNISKKEIKDKVSYSRSLVLSEEFIPINISYLLFREKVLTPTAYNKLKRLFDNRPSVEFCNAKAFFLLMKE</sequence>
<reference evidence="1 2" key="1">
    <citation type="submission" date="2013-08" db="EMBL/GenBank/DDBJ databases">
        <authorList>
            <person name="Durkin A.S."/>
            <person name="Haft D.R."/>
            <person name="McCorrison J."/>
            <person name="Torralba M."/>
            <person name="Gillis M."/>
            <person name="Haft D.H."/>
            <person name="Methe B."/>
            <person name="Sutton G."/>
            <person name="Nelson K.E."/>
        </authorList>
    </citation>
    <scope>NUCLEOTIDE SEQUENCE [LARGE SCALE GENOMIC DNA]</scope>
    <source>
        <strain evidence="1 2">F0067</strain>
    </source>
</reference>